<dbReference type="InterPro" id="IPR002035">
    <property type="entry name" value="VWF_A"/>
</dbReference>
<evidence type="ECO:0000313" key="3">
    <source>
        <dbReference type="EMBL" id="GIN21864.1"/>
    </source>
</evidence>
<dbReference type="RefSeq" id="WP_018706880.1">
    <property type="nucleotide sequence ID" value="NZ_BOQT01000011.1"/>
</dbReference>
<feature type="compositionally biased region" description="Basic and acidic residues" evidence="1">
    <location>
        <begin position="38"/>
        <end position="58"/>
    </location>
</feature>
<evidence type="ECO:0000313" key="4">
    <source>
        <dbReference type="Proteomes" id="UP000680279"/>
    </source>
</evidence>
<dbReference type="InterPro" id="IPR036465">
    <property type="entry name" value="vWFA_dom_sf"/>
</dbReference>
<dbReference type="PROSITE" id="PS51257">
    <property type="entry name" value="PROKAR_LIPOPROTEIN"/>
    <property type="match status" value="1"/>
</dbReference>
<dbReference type="SMART" id="SM00327">
    <property type="entry name" value="VWA"/>
    <property type="match status" value="1"/>
</dbReference>
<name>A0ABQ4K7Z2_9BACI</name>
<dbReference type="Proteomes" id="UP000680279">
    <property type="component" value="Unassembled WGS sequence"/>
</dbReference>
<keyword evidence="4" id="KW-1185">Reference proteome</keyword>
<evidence type="ECO:0000259" key="2">
    <source>
        <dbReference type="PROSITE" id="PS50234"/>
    </source>
</evidence>
<evidence type="ECO:0000256" key="1">
    <source>
        <dbReference type="SAM" id="MobiDB-lite"/>
    </source>
</evidence>
<protein>
    <recommendedName>
        <fullName evidence="2">VWFA domain-containing protein</fullName>
    </recommendedName>
</protein>
<feature type="region of interest" description="Disordered" evidence="1">
    <location>
        <begin position="21"/>
        <end position="76"/>
    </location>
</feature>
<reference evidence="3 4" key="1">
    <citation type="submission" date="2021-03" db="EMBL/GenBank/DDBJ databases">
        <title>Antimicrobial resistance genes in bacteria isolated from Japanese honey, and their potential for conferring macrolide and lincosamide resistance in the American foulbrood pathogen Paenibacillus larvae.</title>
        <authorList>
            <person name="Okamoto M."/>
            <person name="Kumagai M."/>
            <person name="Kanamori H."/>
            <person name="Takamatsu D."/>
        </authorList>
    </citation>
    <scope>NUCLEOTIDE SEQUENCE [LARGE SCALE GENOMIC DNA]</scope>
    <source>
        <strain evidence="3 4">J1TS3</strain>
    </source>
</reference>
<dbReference type="Gene3D" id="3.40.50.410">
    <property type="entry name" value="von Willebrand factor, type A domain"/>
    <property type="match status" value="2"/>
</dbReference>
<dbReference type="PROSITE" id="PS50234">
    <property type="entry name" value="VWFA"/>
    <property type="match status" value="1"/>
</dbReference>
<feature type="region of interest" description="Disordered" evidence="1">
    <location>
        <begin position="434"/>
        <end position="458"/>
    </location>
</feature>
<sequence length="458" mass="52384">MAKNWFLMLLLFILMVGGCSQSSKKEEDSSPSTSQEPDVERSEEVSQEAKEIKTDDYQKYATENPEEMVRLEPGPYSGNNYDEKAVKQLIDQFPEGEERLDYYSRIAALIAEDYRPFMEFFEGFDTSFDGPTEQPDGKSSQMEVPEEKQINVQILFDASGSMRAPIDGTEKMKMAKDAVKSFLDELPEGVNVSLRAYGHEGTGSDEDKERSCSSIEEVYPFAPYDKQDFLKALDQFSPAGWTPLAAAIESSKSDLEKQSGENVENIIYVVSDGVETCDGDPVKAAKELTESNIQAVINIIGFDVDDQGQKALKKVAEAGKGEYATVRSQQEFKKFFEQENHALRSQWLEWRNENTSHYMKSQNERVEALLQKEIEMKKLTRQEEERFRELLPYAYEKFLGSTNKSSLNSSIRGRALRQYVTSIALPLRDELREKGYQNREEVRDKAREEREKLKNEED</sequence>
<gene>
    <name evidence="3" type="ORF">J1TS3_29980</name>
</gene>
<proteinExistence type="predicted"/>
<dbReference type="Pfam" id="PF00092">
    <property type="entry name" value="VWA"/>
    <property type="match status" value="1"/>
</dbReference>
<dbReference type="SUPFAM" id="SSF53300">
    <property type="entry name" value="vWA-like"/>
    <property type="match status" value="1"/>
</dbReference>
<organism evidence="3 4">
    <name type="scientific">Siminovitchia fordii</name>
    <dbReference type="NCBI Taxonomy" id="254759"/>
    <lineage>
        <taxon>Bacteria</taxon>
        <taxon>Bacillati</taxon>
        <taxon>Bacillota</taxon>
        <taxon>Bacilli</taxon>
        <taxon>Bacillales</taxon>
        <taxon>Bacillaceae</taxon>
        <taxon>Siminovitchia</taxon>
    </lineage>
</organism>
<feature type="domain" description="VWFA" evidence="2">
    <location>
        <begin position="151"/>
        <end position="343"/>
    </location>
</feature>
<accession>A0ABQ4K7Z2</accession>
<dbReference type="EMBL" id="BOQT01000011">
    <property type="protein sequence ID" value="GIN21864.1"/>
    <property type="molecule type" value="Genomic_DNA"/>
</dbReference>
<comment type="caution">
    <text evidence="3">The sequence shown here is derived from an EMBL/GenBank/DDBJ whole genome shotgun (WGS) entry which is preliminary data.</text>
</comment>